<sequence length="163" mass="18169">MSSHVSKQPPEPTLFFGVEERDRRRRVFAGVGSRHPEDAWLRGAGDEMGGGGRWRRREGKGMDEEYIPGSQPVLPFFQPPRWSLRTLMGSNHPPDAAHERLPHHERRAMACTGDGGTIDTDCDEEDSSGLISKIRRLCALLPRHVGPSVVVTSSSVFVRVLDM</sequence>
<dbReference type="Proteomes" id="UP001164743">
    <property type="component" value="Chromosome 5A"/>
</dbReference>
<name>A0ABY7CII5_9BASI</name>
<reference evidence="1" key="1">
    <citation type="submission" date="2022-10" db="EMBL/GenBank/DDBJ databases">
        <title>Puccinia triticina Genome sequencing and assembly.</title>
        <authorList>
            <person name="Li C."/>
        </authorList>
    </citation>
    <scope>NUCLEOTIDE SEQUENCE</scope>
    <source>
        <strain evidence="1">Pt15</strain>
    </source>
</reference>
<accession>A0ABY7CII5</accession>
<dbReference type="EMBL" id="CP110425">
    <property type="protein sequence ID" value="WAQ85028.1"/>
    <property type="molecule type" value="Genomic_DNA"/>
</dbReference>
<dbReference type="RefSeq" id="XP_053020583.1">
    <property type="nucleotide sequence ID" value="XM_053169381.1"/>
</dbReference>
<evidence type="ECO:0000313" key="2">
    <source>
        <dbReference type="Proteomes" id="UP001164743"/>
    </source>
</evidence>
<keyword evidence="2" id="KW-1185">Reference proteome</keyword>
<protein>
    <submittedName>
        <fullName evidence="1">Uncharacterized protein</fullName>
    </submittedName>
</protein>
<organism evidence="1 2">
    <name type="scientific">Puccinia triticina</name>
    <dbReference type="NCBI Taxonomy" id="208348"/>
    <lineage>
        <taxon>Eukaryota</taxon>
        <taxon>Fungi</taxon>
        <taxon>Dikarya</taxon>
        <taxon>Basidiomycota</taxon>
        <taxon>Pucciniomycotina</taxon>
        <taxon>Pucciniomycetes</taxon>
        <taxon>Pucciniales</taxon>
        <taxon>Pucciniaceae</taxon>
        <taxon>Puccinia</taxon>
    </lineage>
</organism>
<dbReference type="GeneID" id="77810276"/>
<evidence type="ECO:0000313" key="1">
    <source>
        <dbReference type="EMBL" id="WAQ85028.1"/>
    </source>
</evidence>
<gene>
    <name evidence="1" type="ORF">PtA15_5A602</name>
</gene>
<proteinExistence type="predicted"/>